<dbReference type="Pfam" id="PF00534">
    <property type="entry name" value="Glycos_transf_1"/>
    <property type="match status" value="1"/>
</dbReference>
<dbReference type="InterPro" id="IPR028098">
    <property type="entry name" value="Glyco_trans_4-like_N"/>
</dbReference>
<proteinExistence type="predicted"/>
<gene>
    <name evidence="3" type="primary">bshA_3</name>
    <name evidence="3" type="ORF">BACCIP111895_04073</name>
</gene>
<evidence type="ECO:0000313" key="4">
    <source>
        <dbReference type="Proteomes" id="UP000838308"/>
    </source>
</evidence>
<dbReference type="Gene3D" id="3.40.50.2000">
    <property type="entry name" value="Glycogen Phosphorylase B"/>
    <property type="match status" value="2"/>
</dbReference>
<dbReference type="PANTHER" id="PTHR45947">
    <property type="entry name" value="SULFOQUINOVOSYL TRANSFERASE SQD2"/>
    <property type="match status" value="1"/>
</dbReference>
<comment type="caution">
    <text evidence="3">The sequence shown here is derived from an EMBL/GenBank/DDBJ whole genome shotgun (WGS) entry which is preliminary data.</text>
</comment>
<keyword evidence="4" id="KW-1185">Reference proteome</keyword>
<dbReference type="EMBL" id="CALBWS010000034">
    <property type="protein sequence ID" value="CAH2716885.1"/>
    <property type="molecule type" value="Genomic_DNA"/>
</dbReference>
<dbReference type="GO" id="GO:0016757">
    <property type="term" value="F:glycosyltransferase activity"/>
    <property type="evidence" value="ECO:0007669"/>
    <property type="project" value="UniProtKB-KW"/>
</dbReference>
<evidence type="ECO:0000259" key="1">
    <source>
        <dbReference type="Pfam" id="PF00534"/>
    </source>
</evidence>
<feature type="domain" description="Glycosyltransferase subfamily 4-like N-terminal" evidence="2">
    <location>
        <begin position="14"/>
        <end position="161"/>
    </location>
</feature>
<protein>
    <submittedName>
        <fullName evidence="3">N-acetyl-alpha-D-glucosaminyl L-malate synthase</fullName>
        <ecNumber evidence="3">2.4.1.-</ecNumber>
    </submittedName>
</protein>
<dbReference type="InterPro" id="IPR001296">
    <property type="entry name" value="Glyco_trans_1"/>
</dbReference>
<reference evidence="3" key="1">
    <citation type="submission" date="2022-04" db="EMBL/GenBank/DDBJ databases">
        <authorList>
            <person name="Criscuolo A."/>
        </authorList>
    </citation>
    <scope>NUCLEOTIDE SEQUENCE</scope>
    <source>
        <strain evidence="3">CIP111895</strain>
    </source>
</reference>
<evidence type="ECO:0000259" key="2">
    <source>
        <dbReference type="Pfam" id="PF13439"/>
    </source>
</evidence>
<name>A0ABM9EW30_9BACI</name>
<dbReference type="PANTHER" id="PTHR45947:SF3">
    <property type="entry name" value="SULFOQUINOVOSYL TRANSFERASE SQD2"/>
    <property type="match status" value="1"/>
</dbReference>
<dbReference type="Pfam" id="PF13439">
    <property type="entry name" value="Glyco_transf_4"/>
    <property type="match status" value="1"/>
</dbReference>
<accession>A0ABM9EW30</accession>
<evidence type="ECO:0000313" key="3">
    <source>
        <dbReference type="EMBL" id="CAH2716885.1"/>
    </source>
</evidence>
<keyword evidence="3" id="KW-0808">Transferase</keyword>
<feature type="domain" description="Glycosyl transferase family 1" evidence="1">
    <location>
        <begin position="175"/>
        <end position="331"/>
    </location>
</feature>
<dbReference type="CDD" id="cd03801">
    <property type="entry name" value="GT4_PimA-like"/>
    <property type="match status" value="1"/>
</dbReference>
<dbReference type="EC" id="2.4.1.-" evidence="3"/>
<dbReference type="RefSeq" id="WP_248737119.1">
    <property type="nucleotide sequence ID" value="NZ_CALBWS010000034.1"/>
</dbReference>
<organism evidence="3 4">
    <name type="scientific">Neobacillus rhizosphaerae</name>
    <dbReference type="NCBI Taxonomy" id="2880965"/>
    <lineage>
        <taxon>Bacteria</taxon>
        <taxon>Bacillati</taxon>
        <taxon>Bacillota</taxon>
        <taxon>Bacilli</taxon>
        <taxon>Bacillales</taxon>
        <taxon>Bacillaceae</taxon>
        <taxon>Neobacillus</taxon>
    </lineage>
</organism>
<dbReference type="InterPro" id="IPR050194">
    <property type="entry name" value="Glycosyltransferase_grp1"/>
</dbReference>
<keyword evidence="3" id="KW-0328">Glycosyltransferase</keyword>
<dbReference type="SUPFAM" id="SSF53756">
    <property type="entry name" value="UDP-Glycosyltransferase/glycogen phosphorylase"/>
    <property type="match status" value="1"/>
</dbReference>
<sequence>MTKILYLLNFVGKGGTEKYVLDLIHAVGPENCVFIYSEEGPGLEDFIRAKVKMYQVNMNGPFDFNAAKQIKRIIQAEKVEVVHAQFLRENYLAILAKITGARCKVIWTYHVDVPMGKAIRSLNKMMTSFNHKVITVSHFMHQQLAKKGVSMNKLTLIYNGVEGPADSHPLTSLREVPVITVVGRLREEKGQDFLINSLADLRSQHPSLKWECHIYGEGPQQEELVSLVQHLNLRDFVQFKGFSTNKEMLYLNSDIVVVPSSNEALSYVAMEALSYSRVVVATNVGGLPEVIKPGETGELVEYGNREELANVLHSVLTNHELVQKLSRYGRKYFDEHFTLVKMIEETTAIYKH</sequence>
<dbReference type="Proteomes" id="UP000838308">
    <property type="component" value="Unassembled WGS sequence"/>
</dbReference>